<comment type="caution">
    <text evidence="2">The sequence shown here is derived from an EMBL/GenBank/DDBJ whole genome shotgun (WGS) entry which is preliminary data.</text>
</comment>
<accession>A0A2P8DD94</accession>
<reference evidence="2 3" key="1">
    <citation type="submission" date="2018-03" db="EMBL/GenBank/DDBJ databases">
        <title>Genomic Encyclopedia of Type Strains, Phase III (KMG-III): the genomes of soil and plant-associated and newly described type strains.</title>
        <authorList>
            <person name="Whitman W."/>
        </authorList>
    </citation>
    <scope>NUCLEOTIDE SEQUENCE [LARGE SCALE GENOMIC DNA]</scope>
    <source>
        <strain evidence="2 3">CGMCC 1.12700</strain>
    </source>
</reference>
<evidence type="ECO:0008006" key="4">
    <source>
        <dbReference type="Google" id="ProtNLM"/>
    </source>
</evidence>
<dbReference type="RefSeq" id="WP_146146670.1">
    <property type="nucleotide sequence ID" value="NZ_PYGD01000001.1"/>
</dbReference>
<protein>
    <recommendedName>
        <fullName evidence="4">Secreted protein</fullName>
    </recommendedName>
</protein>
<proteinExistence type="predicted"/>
<sequence length="146" mass="15956">MKKLLTIAMLCFMATTVMGQARSLRVDNTTSCTTYYRIWVRSSPCPFAGAISSALISFPPGTTVYANSGALGLPPNMFFIAAYTYNQPPTCTTPLTTWMIGDPCTTYPLVVPMYSLNTACVLCQQHFARWIPAPTAGGQARLIFHL</sequence>
<keyword evidence="1" id="KW-0732">Signal</keyword>
<keyword evidence="3" id="KW-1185">Reference proteome</keyword>
<evidence type="ECO:0000256" key="1">
    <source>
        <dbReference type="SAM" id="SignalP"/>
    </source>
</evidence>
<evidence type="ECO:0000313" key="2">
    <source>
        <dbReference type="EMBL" id="PSK95165.1"/>
    </source>
</evidence>
<dbReference type="Proteomes" id="UP000240572">
    <property type="component" value="Unassembled WGS sequence"/>
</dbReference>
<evidence type="ECO:0000313" key="3">
    <source>
        <dbReference type="Proteomes" id="UP000240572"/>
    </source>
</evidence>
<feature type="chain" id="PRO_5015113683" description="Secreted protein" evidence="1">
    <location>
        <begin position="20"/>
        <end position="146"/>
    </location>
</feature>
<organism evidence="2 3">
    <name type="scientific">Taibaiella chishuiensis</name>
    <dbReference type="NCBI Taxonomy" id="1434707"/>
    <lineage>
        <taxon>Bacteria</taxon>
        <taxon>Pseudomonadati</taxon>
        <taxon>Bacteroidota</taxon>
        <taxon>Chitinophagia</taxon>
        <taxon>Chitinophagales</taxon>
        <taxon>Chitinophagaceae</taxon>
        <taxon>Taibaiella</taxon>
    </lineage>
</organism>
<gene>
    <name evidence="2" type="ORF">B0I18_1011330</name>
</gene>
<dbReference type="AlphaFoldDB" id="A0A2P8DD94"/>
<feature type="signal peptide" evidence="1">
    <location>
        <begin position="1"/>
        <end position="19"/>
    </location>
</feature>
<dbReference type="EMBL" id="PYGD01000001">
    <property type="protein sequence ID" value="PSK95165.1"/>
    <property type="molecule type" value="Genomic_DNA"/>
</dbReference>
<name>A0A2P8DD94_9BACT</name>
<dbReference type="OrthoDB" id="674384at2"/>